<keyword evidence="4" id="KW-1133">Transmembrane helix</keyword>
<name>A0ABT7XS99_9NEIS</name>
<keyword evidence="1" id="KW-0805">Transcription regulation</keyword>
<dbReference type="InterPro" id="IPR035965">
    <property type="entry name" value="PAS-like_dom_sf"/>
</dbReference>
<dbReference type="InterPro" id="IPR018060">
    <property type="entry name" value="HTH_AraC"/>
</dbReference>
<evidence type="ECO:0000313" key="6">
    <source>
        <dbReference type="EMBL" id="MDN0076665.1"/>
    </source>
</evidence>
<dbReference type="PANTHER" id="PTHR43280">
    <property type="entry name" value="ARAC-FAMILY TRANSCRIPTIONAL REGULATOR"/>
    <property type="match status" value="1"/>
</dbReference>
<feature type="transmembrane region" description="Helical" evidence="4">
    <location>
        <begin position="20"/>
        <end position="42"/>
    </location>
</feature>
<gene>
    <name evidence="6" type="ORF">QU481_17535</name>
</gene>
<sequence length="337" mass="37911">MSPAAHFDGHRMTSSMPMILMVFFILDDEIGIVCIGGVRLVLQPHERLDMTQALLQASWLAPGAGTGRGVARIPGGVEFMTPNALAMLCQGDEQRRPETIEELLAGMAPLLPMLDVIPNAAIFIKDVQARYLNANRTLVQRCGLKQLQPLLGKTSAEVFPAQLGPGYTEQDRRVLEQGLVLEHQLELHLYKSREPGWCLTYKWPLYNRNGEIIGLMGVSVDLQSASNTHPAYQRLVAVDEYIRANFNLPITMDELTRIAGISAAQLERYCKRVFHLTPRQMIHKARLEHAHRLLHTDMLITDVALQCGYTDHSAFSRQFKALTGFTPRQYRQATERN</sequence>
<protein>
    <submittedName>
        <fullName evidence="6">AraC family transcriptional regulator</fullName>
    </submittedName>
</protein>
<dbReference type="PRINTS" id="PR00032">
    <property type="entry name" value="HTHARAC"/>
</dbReference>
<keyword evidence="2" id="KW-0238">DNA-binding</keyword>
<reference evidence="6" key="1">
    <citation type="submission" date="2023-06" db="EMBL/GenBank/DDBJ databases">
        <authorList>
            <person name="Zhang S."/>
        </authorList>
    </citation>
    <scope>NUCLEOTIDE SEQUENCE</scope>
    <source>
        <strain evidence="6">SG2303</strain>
    </source>
</reference>
<evidence type="ECO:0000256" key="4">
    <source>
        <dbReference type="SAM" id="Phobius"/>
    </source>
</evidence>
<evidence type="ECO:0000256" key="1">
    <source>
        <dbReference type="ARBA" id="ARBA00023015"/>
    </source>
</evidence>
<accession>A0ABT7XS99</accession>
<dbReference type="Proteomes" id="UP001168540">
    <property type="component" value="Unassembled WGS sequence"/>
</dbReference>
<dbReference type="EMBL" id="JAUEDK010000039">
    <property type="protein sequence ID" value="MDN0076665.1"/>
    <property type="molecule type" value="Genomic_DNA"/>
</dbReference>
<dbReference type="PROSITE" id="PS00041">
    <property type="entry name" value="HTH_ARAC_FAMILY_1"/>
    <property type="match status" value="1"/>
</dbReference>
<evidence type="ECO:0000313" key="7">
    <source>
        <dbReference type="Proteomes" id="UP001168540"/>
    </source>
</evidence>
<dbReference type="PANTHER" id="PTHR43280:SF28">
    <property type="entry name" value="HTH-TYPE TRANSCRIPTIONAL ACTIVATOR RHAS"/>
    <property type="match status" value="1"/>
</dbReference>
<dbReference type="RefSeq" id="WP_289831315.1">
    <property type="nucleotide sequence ID" value="NZ_JAUEDK010000039.1"/>
</dbReference>
<dbReference type="PROSITE" id="PS01124">
    <property type="entry name" value="HTH_ARAC_FAMILY_2"/>
    <property type="match status" value="1"/>
</dbReference>
<evidence type="ECO:0000259" key="5">
    <source>
        <dbReference type="PROSITE" id="PS01124"/>
    </source>
</evidence>
<evidence type="ECO:0000256" key="2">
    <source>
        <dbReference type="ARBA" id="ARBA00023125"/>
    </source>
</evidence>
<dbReference type="InterPro" id="IPR009057">
    <property type="entry name" value="Homeodomain-like_sf"/>
</dbReference>
<dbReference type="Gene3D" id="1.10.10.60">
    <property type="entry name" value="Homeodomain-like"/>
    <property type="match status" value="1"/>
</dbReference>
<dbReference type="InterPro" id="IPR020449">
    <property type="entry name" value="Tscrpt_reg_AraC-type_HTH"/>
</dbReference>
<dbReference type="Gene3D" id="3.30.450.20">
    <property type="entry name" value="PAS domain"/>
    <property type="match status" value="1"/>
</dbReference>
<dbReference type="Pfam" id="PF12833">
    <property type="entry name" value="HTH_18"/>
    <property type="match status" value="1"/>
</dbReference>
<evidence type="ECO:0000256" key="3">
    <source>
        <dbReference type="ARBA" id="ARBA00023163"/>
    </source>
</evidence>
<keyword evidence="4" id="KW-0472">Membrane</keyword>
<keyword evidence="4" id="KW-0812">Transmembrane</keyword>
<dbReference type="Pfam" id="PF08448">
    <property type="entry name" value="PAS_4"/>
    <property type="match status" value="1"/>
</dbReference>
<feature type="domain" description="HTH araC/xylS-type" evidence="5">
    <location>
        <begin position="236"/>
        <end position="333"/>
    </location>
</feature>
<keyword evidence="3" id="KW-0804">Transcription</keyword>
<dbReference type="InterPro" id="IPR013656">
    <property type="entry name" value="PAS_4"/>
</dbReference>
<organism evidence="6 7">
    <name type="scientific">Crenobacter oryzisoli</name>
    <dbReference type="NCBI Taxonomy" id="3056844"/>
    <lineage>
        <taxon>Bacteria</taxon>
        <taxon>Pseudomonadati</taxon>
        <taxon>Pseudomonadota</taxon>
        <taxon>Betaproteobacteria</taxon>
        <taxon>Neisseriales</taxon>
        <taxon>Neisseriaceae</taxon>
        <taxon>Crenobacter</taxon>
    </lineage>
</organism>
<dbReference type="InterPro" id="IPR018062">
    <property type="entry name" value="HTH_AraC-typ_CS"/>
</dbReference>
<dbReference type="CDD" id="cd18773">
    <property type="entry name" value="PDC1_HK_sensor"/>
    <property type="match status" value="1"/>
</dbReference>
<proteinExistence type="predicted"/>
<dbReference type="SMART" id="SM00342">
    <property type="entry name" value="HTH_ARAC"/>
    <property type="match status" value="1"/>
</dbReference>
<dbReference type="SUPFAM" id="SSF46689">
    <property type="entry name" value="Homeodomain-like"/>
    <property type="match status" value="2"/>
</dbReference>
<dbReference type="SUPFAM" id="SSF55785">
    <property type="entry name" value="PYP-like sensor domain (PAS domain)"/>
    <property type="match status" value="1"/>
</dbReference>
<keyword evidence="7" id="KW-1185">Reference proteome</keyword>
<comment type="caution">
    <text evidence="6">The sequence shown here is derived from an EMBL/GenBank/DDBJ whole genome shotgun (WGS) entry which is preliminary data.</text>
</comment>